<evidence type="ECO:0000313" key="2">
    <source>
        <dbReference type="Proteomes" id="UP000035642"/>
    </source>
</evidence>
<feature type="region of interest" description="Disordered" evidence="1">
    <location>
        <begin position="1"/>
        <end position="29"/>
    </location>
</feature>
<dbReference type="Proteomes" id="UP000035642">
    <property type="component" value="Unassembled WGS sequence"/>
</dbReference>
<evidence type="ECO:0000256" key="1">
    <source>
        <dbReference type="SAM" id="MobiDB-lite"/>
    </source>
</evidence>
<name>A0A0K0DK99_ANGCA</name>
<dbReference type="STRING" id="6313.A0A0K0DK99"/>
<dbReference type="WBParaSite" id="ACAC_0001191801-mRNA-1">
    <property type="protein sequence ID" value="ACAC_0001191801-mRNA-1"/>
    <property type="gene ID" value="ACAC_0001191801"/>
</dbReference>
<reference evidence="2" key="1">
    <citation type="submission" date="2012-09" db="EMBL/GenBank/DDBJ databases">
        <authorList>
            <person name="Martin A.A."/>
        </authorList>
    </citation>
    <scope>NUCLEOTIDE SEQUENCE</scope>
</reference>
<keyword evidence="2" id="KW-1185">Reference proteome</keyword>
<dbReference type="AlphaFoldDB" id="A0A0K0DK99"/>
<organism evidence="2 3">
    <name type="scientific">Angiostrongylus cantonensis</name>
    <name type="common">Rat lungworm</name>
    <dbReference type="NCBI Taxonomy" id="6313"/>
    <lineage>
        <taxon>Eukaryota</taxon>
        <taxon>Metazoa</taxon>
        <taxon>Ecdysozoa</taxon>
        <taxon>Nematoda</taxon>
        <taxon>Chromadorea</taxon>
        <taxon>Rhabditida</taxon>
        <taxon>Rhabditina</taxon>
        <taxon>Rhabditomorpha</taxon>
        <taxon>Strongyloidea</taxon>
        <taxon>Metastrongylidae</taxon>
        <taxon>Angiostrongylus</taxon>
    </lineage>
</organism>
<evidence type="ECO:0000313" key="3">
    <source>
        <dbReference type="WBParaSite" id="ACAC_0001191801-mRNA-1"/>
    </source>
</evidence>
<accession>A0A0K0DK99</accession>
<reference evidence="3" key="2">
    <citation type="submission" date="2017-02" db="UniProtKB">
        <authorList>
            <consortium name="WormBaseParasite"/>
        </authorList>
    </citation>
    <scope>IDENTIFICATION</scope>
</reference>
<feature type="compositionally biased region" description="Polar residues" evidence="1">
    <location>
        <begin position="1"/>
        <end position="10"/>
    </location>
</feature>
<sequence>MPRPLRNSNRTYEDENQDEEDVAQENGLTRKQIEEANYLNSIVNNAEPSEYFAKRASLREAYQDICSQFEGVPEVDKEDSSVVIENLKKSLDDVDRSFQNIGAGGKELAADADTLLSMAKTLKAQMQSLQNANAERVILHMTAQPQCRAPCTLGDDNPLLIEDTEIDGTGSLAEAYEAPNNPDQPGKASVPPKISLDQWAWFSRQNYGTLTYDVSFNYQSLRPVVSNDHEAASQVVSRKEQIKRKKDAKEEAVVLTNKQLGCIDDELSVAQELDKVRKGLKRAWEKNPSSDFYSFVVDPTDFGKTVMQGSFES</sequence>
<protein>
    <submittedName>
        <fullName evidence="3">Non-structural maintenance of chromosomes element 4</fullName>
    </submittedName>
</protein>
<feature type="compositionally biased region" description="Acidic residues" evidence="1">
    <location>
        <begin position="14"/>
        <end position="23"/>
    </location>
</feature>
<proteinExistence type="predicted"/>